<feature type="domain" description="Blue (type 1) copper" evidence="3">
    <location>
        <begin position="137"/>
        <end position="247"/>
    </location>
</feature>
<evidence type="ECO:0000259" key="3">
    <source>
        <dbReference type="Pfam" id="PF00127"/>
    </source>
</evidence>
<dbReference type="KEGG" id="rain:Rai3103_14925"/>
<dbReference type="SUPFAM" id="SSF49503">
    <property type="entry name" value="Cupredoxins"/>
    <property type="match status" value="2"/>
</dbReference>
<reference evidence="4 5" key="1">
    <citation type="submission" date="2019-10" db="EMBL/GenBank/DDBJ databases">
        <title>Genomic analysis of Raineyella sp. CBA3103.</title>
        <authorList>
            <person name="Roh S.W."/>
        </authorList>
    </citation>
    <scope>NUCLEOTIDE SEQUENCE [LARGE SCALE GENOMIC DNA]</scope>
    <source>
        <strain evidence="4 5">CBA3103</strain>
    </source>
</reference>
<name>A0A5Q2FEA6_9ACTN</name>
<dbReference type="RefSeq" id="WP_153573240.1">
    <property type="nucleotide sequence ID" value="NZ_CP045725.1"/>
</dbReference>
<dbReference type="Proteomes" id="UP000386847">
    <property type="component" value="Chromosome"/>
</dbReference>
<dbReference type="InterPro" id="IPR008972">
    <property type="entry name" value="Cupredoxin"/>
</dbReference>
<dbReference type="AlphaFoldDB" id="A0A5Q2FEA6"/>
<sequence>MEIHTVSFVDATHPLGPFGAPYMVAPTPETTITAPGQFRNSGIMSTDAGGITSYDLQFTGVTGDYHYICYVHGQMMTGIVHVRSAGTPYPYSQQQYNAQANQAKAAALSAGYQLRAKAQATSDSHHVYVGAANDKALVMRFIRPTVRVRAHESVTFDMGMNTGLPVPHTVTFGQEKIGPNGPDFAPYGTPTAYSGGDLSSGMMLPPPYNTFAHVPSTFTVTFTKPGTYHYICMFHDTMGMVGDVIVE</sequence>
<accession>A0A5Q2FEA6</accession>
<keyword evidence="2" id="KW-0186">Copper</keyword>
<dbReference type="GO" id="GO:0009055">
    <property type="term" value="F:electron transfer activity"/>
    <property type="evidence" value="ECO:0007669"/>
    <property type="project" value="InterPro"/>
</dbReference>
<keyword evidence="1" id="KW-0479">Metal-binding</keyword>
<organism evidence="4 5">
    <name type="scientific">Raineyella fluvialis</name>
    <dbReference type="NCBI Taxonomy" id="2662261"/>
    <lineage>
        <taxon>Bacteria</taxon>
        <taxon>Bacillati</taxon>
        <taxon>Actinomycetota</taxon>
        <taxon>Actinomycetes</taxon>
        <taxon>Propionibacteriales</taxon>
        <taxon>Propionibacteriaceae</taxon>
        <taxon>Raineyella</taxon>
    </lineage>
</organism>
<dbReference type="Pfam" id="PF00127">
    <property type="entry name" value="Copper-bind"/>
    <property type="match status" value="1"/>
</dbReference>
<dbReference type="EMBL" id="CP045725">
    <property type="protein sequence ID" value="QGF24711.1"/>
    <property type="molecule type" value="Genomic_DNA"/>
</dbReference>
<dbReference type="GO" id="GO:0005507">
    <property type="term" value="F:copper ion binding"/>
    <property type="evidence" value="ECO:0007669"/>
    <property type="project" value="InterPro"/>
</dbReference>
<keyword evidence="5" id="KW-1185">Reference proteome</keyword>
<evidence type="ECO:0000256" key="1">
    <source>
        <dbReference type="ARBA" id="ARBA00022723"/>
    </source>
</evidence>
<protein>
    <submittedName>
        <fullName evidence="4">Plastocyanin</fullName>
    </submittedName>
</protein>
<dbReference type="Gene3D" id="2.60.40.420">
    <property type="entry name" value="Cupredoxins - blue copper proteins"/>
    <property type="match status" value="2"/>
</dbReference>
<proteinExistence type="predicted"/>
<evidence type="ECO:0000313" key="5">
    <source>
        <dbReference type="Proteomes" id="UP000386847"/>
    </source>
</evidence>
<evidence type="ECO:0000256" key="2">
    <source>
        <dbReference type="ARBA" id="ARBA00023008"/>
    </source>
</evidence>
<dbReference type="InterPro" id="IPR000923">
    <property type="entry name" value="BlueCu_1"/>
</dbReference>
<gene>
    <name evidence="4" type="ORF">Rai3103_14925</name>
</gene>
<evidence type="ECO:0000313" key="4">
    <source>
        <dbReference type="EMBL" id="QGF24711.1"/>
    </source>
</evidence>